<keyword evidence="3" id="KW-0808">Transferase</keyword>
<proteinExistence type="predicted"/>
<keyword evidence="2" id="KW-0489">Methyltransferase</keyword>
<protein>
    <recommendedName>
        <fullName evidence="1">site-specific DNA-methyltransferase (adenine-specific)</fullName>
        <ecNumber evidence="1">2.1.1.72</ecNumber>
    </recommendedName>
</protein>
<dbReference type="RefSeq" id="WP_345372461.1">
    <property type="nucleotide sequence ID" value="NZ_BAABJX010000038.1"/>
</dbReference>
<evidence type="ECO:0000259" key="6">
    <source>
        <dbReference type="Pfam" id="PF07669"/>
    </source>
</evidence>
<gene>
    <name evidence="7" type="ORF">GCM10023331_25980</name>
</gene>
<dbReference type="PROSITE" id="PS00092">
    <property type="entry name" value="N6_MTASE"/>
    <property type="match status" value="1"/>
</dbReference>
<dbReference type="InterPro" id="IPR011639">
    <property type="entry name" value="MethylTrfase_TaqI-like_dom"/>
</dbReference>
<feature type="domain" description="Type II methyltransferase M.TaqI-like" evidence="6">
    <location>
        <begin position="136"/>
        <end position="211"/>
    </location>
</feature>
<reference evidence="8" key="1">
    <citation type="journal article" date="2019" name="Int. J. Syst. Evol. Microbiol.">
        <title>The Global Catalogue of Microorganisms (GCM) 10K type strain sequencing project: providing services to taxonomists for standard genome sequencing and annotation.</title>
        <authorList>
            <consortium name="The Broad Institute Genomics Platform"/>
            <consortium name="The Broad Institute Genome Sequencing Center for Infectious Disease"/>
            <person name="Wu L."/>
            <person name="Ma J."/>
        </authorList>
    </citation>
    <scope>NUCLEOTIDE SEQUENCE [LARGE SCALE GENOMIC DNA]</scope>
    <source>
        <strain evidence="8">JCM 18326</strain>
    </source>
</reference>
<dbReference type="EMBL" id="BAABJX010000038">
    <property type="protein sequence ID" value="GAA4839585.1"/>
    <property type="molecule type" value="Genomic_DNA"/>
</dbReference>
<name>A0ABP9DGX5_9BACT</name>
<accession>A0ABP9DGX5</accession>
<dbReference type="PRINTS" id="PR00507">
    <property type="entry name" value="N12N6MTFRASE"/>
</dbReference>
<dbReference type="InterPro" id="IPR050953">
    <property type="entry name" value="N4_N6_ade-DNA_methylase"/>
</dbReference>
<dbReference type="InterPro" id="IPR029063">
    <property type="entry name" value="SAM-dependent_MTases_sf"/>
</dbReference>
<dbReference type="PANTHER" id="PTHR33841">
    <property type="entry name" value="DNA METHYLTRANSFERASE YEEA-RELATED"/>
    <property type="match status" value="1"/>
</dbReference>
<dbReference type="Pfam" id="PF07669">
    <property type="entry name" value="Eco57I"/>
    <property type="match status" value="1"/>
</dbReference>
<comment type="caution">
    <text evidence="7">The sequence shown here is derived from an EMBL/GenBank/DDBJ whole genome shotgun (WGS) entry which is preliminary data.</text>
</comment>
<organism evidence="7 8">
    <name type="scientific">Algivirga pacifica</name>
    <dbReference type="NCBI Taxonomy" id="1162670"/>
    <lineage>
        <taxon>Bacteria</taxon>
        <taxon>Pseudomonadati</taxon>
        <taxon>Bacteroidota</taxon>
        <taxon>Cytophagia</taxon>
        <taxon>Cytophagales</taxon>
        <taxon>Flammeovirgaceae</taxon>
        <taxon>Algivirga</taxon>
    </lineage>
</organism>
<evidence type="ECO:0000256" key="5">
    <source>
        <dbReference type="ARBA" id="ARBA00047942"/>
    </source>
</evidence>
<dbReference type="EC" id="2.1.1.72" evidence="1"/>
<keyword evidence="4" id="KW-0949">S-adenosyl-L-methionine</keyword>
<evidence type="ECO:0000256" key="2">
    <source>
        <dbReference type="ARBA" id="ARBA00022603"/>
    </source>
</evidence>
<evidence type="ECO:0000256" key="1">
    <source>
        <dbReference type="ARBA" id="ARBA00011900"/>
    </source>
</evidence>
<dbReference type="SUPFAM" id="SSF53335">
    <property type="entry name" value="S-adenosyl-L-methionine-dependent methyltransferases"/>
    <property type="match status" value="1"/>
</dbReference>
<evidence type="ECO:0000256" key="3">
    <source>
        <dbReference type="ARBA" id="ARBA00022679"/>
    </source>
</evidence>
<sequence>MTLEAISDKLIKGGSLTNEEKAWLKNYDPKRGSGQGLLYEYFTPDYVCDLMYRLAVHHGYDEQGSVLEPAAGIGRFLEVIPERIHNKVTAFEINPHLYHAAKALYPEAKWYNQYFETAFLQPPRFTTTLKDSATWLPDAPYDLVIGNPPYGKRQNRYSFYFKTENWNGKKVNVKGAFPQLETFFIYKCLRLLKEGGLLVFITASGFLRNGGVYDKSKEVIGEMAELVDAYRMPKVFGSTDVPTDVIILRKKY</sequence>
<evidence type="ECO:0000313" key="8">
    <source>
        <dbReference type="Proteomes" id="UP001500298"/>
    </source>
</evidence>
<evidence type="ECO:0000256" key="4">
    <source>
        <dbReference type="ARBA" id="ARBA00022691"/>
    </source>
</evidence>
<dbReference type="Gene3D" id="3.40.50.150">
    <property type="entry name" value="Vaccinia Virus protein VP39"/>
    <property type="match status" value="1"/>
</dbReference>
<keyword evidence="8" id="KW-1185">Reference proteome</keyword>
<dbReference type="Proteomes" id="UP001500298">
    <property type="component" value="Unassembled WGS sequence"/>
</dbReference>
<comment type="catalytic activity">
    <reaction evidence="5">
        <text>a 2'-deoxyadenosine in DNA + S-adenosyl-L-methionine = an N(6)-methyl-2'-deoxyadenosine in DNA + S-adenosyl-L-homocysteine + H(+)</text>
        <dbReference type="Rhea" id="RHEA:15197"/>
        <dbReference type="Rhea" id="RHEA-COMP:12418"/>
        <dbReference type="Rhea" id="RHEA-COMP:12419"/>
        <dbReference type="ChEBI" id="CHEBI:15378"/>
        <dbReference type="ChEBI" id="CHEBI:57856"/>
        <dbReference type="ChEBI" id="CHEBI:59789"/>
        <dbReference type="ChEBI" id="CHEBI:90615"/>
        <dbReference type="ChEBI" id="CHEBI:90616"/>
        <dbReference type="EC" id="2.1.1.72"/>
    </reaction>
</comment>
<dbReference type="PANTHER" id="PTHR33841:SF1">
    <property type="entry name" value="DNA METHYLTRANSFERASE A"/>
    <property type="match status" value="1"/>
</dbReference>
<dbReference type="CDD" id="cd02440">
    <property type="entry name" value="AdoMet_MTases"/>
    <property type="match status" value="1"/>
</dbReference>
<evidence type="ECO:0000313" key="7">
    <source>
        <dbReference type="EMBL" id="GAA4839585.1"/>
    </source>
</evidence>
<dbReference type="InterPro" id="IPR002052">
    <property type="entry name" value="DNA_methylase_N6_adenine_CS"/>
</dbReference>